<protein>
    <submittedName>
        <fullName evidence="2">Uncharacterized protein</fullName>
    </submittedName>
</protein>
<dbReference type="EMBL" id="AQHF01000026">
    <property type="protein sequence ID" value="MBE0347501.1"/>
    <property type="molecule type" value="Genomic_DNA"/>
</dbReference>
<gene>
    <name evidence="2" type="ORF">PPEP_a1970</name>
</gene>
<keyword evidence="1" id="KW-1133">Transmembrane helix</keyword>
<name>A0A8I0MYC3_9GAMM</name>
<keyword evidence="1" id="KW-0472">Membrane</keyword>
<comment type="caution">
    <text evidence="2">The sequence shown here is derived from an EMBL/GenBank/DDBJ whole genome shotgun (WGS) entry which is preliminary data.</text>
</comment>
<dbReference type="Proteomes" id="UP000660708">
    <property type="component" value="Unassembled WGS sequence"/>
</dbReference>
<organism evidence="2 3">
    <name type="scientific">Pseudoalteromonas peptidolytica F12-50-A1</name>
    <dbReference type="NCBI Taxonomy" id="1315280"/>
    <lineage>
        <taxon>Bacteria</taxon>
        <taxon>Pseudomonadati</taxon>
        <taxon>Pseudomonadota</taxon>
        <taxon>Gammaproteobacteria</taxon>
        <taxon>Alteromonadales</taxon>
        <taxon>Pseudoalteromonadaceae</taxon>
        <taxon>Pseudoalteromonas</taxon>
    </lineage>
</organism>
<proteinExistence type="predicted"/>
<keyword evidence="1" id="KW-0812">Transmembrane</keyword>
<feature type="transmembrane region" description="Helical" evidence="1">
    <location>
        <begin position="7"/>
        <end position="24"/>
    </location>
</feature>
<reference evidence="2 3" key="1">
    <citation type="submission" date="2015-06" db="EMBL/GenBank/DDBJ databases">
        <title>Genome sequence of Pseudoalteromonas peptidolytica.</title>
        <authorList>
            <person name="Xie B.-B."/>
            <person name="Rong J.-C."/>
            <person name="Qin Q.-L."/>
            <person name="Zhang Y.-Z."/>
        </authorList>
    </citation>
    <scope>NUCLEOTIDE SEQUENCE [LARGE SCALE GENOMIC DNA]</scope>
    <source>
        <strain evidence="2 3">F12-50-A1</strain>
    </source>
</reference>
<feature type="transmembrane region" description="Helical" evidence="1">
    <location>
        <begin position="30"/>
        <end position="49"/>
    </location>
</feature>
<sequence length="58" mass="6752">MCFYNFYFYFLQVVVFNGVILISLDYNLTLYTIVFFGFVVWDSSPLAALSNKFTATKV</sequence>
<keyword evidence="3" id="KW-1185">Reference proteome</keyword>
<evidence type="ECO:0000313" key="2">
    <source>
        <dbReference type="EMBL" id="MBE0347501.1"/>
    </source>
</evidence>
<evidence type="ECO:0000313" key="3">
    <source>
        <dbReference type="Proteomes" id="UP000660708"/>
    </source>
</evidence>
<accession>A0A8I0MYC3</accession>
<dbReference type="AlphaFoldDB" id="A0A8I0MYC3"/>
<evidence type="ECO:0000256" key="1">
    <source>
        <dbReference type="SAM" id="Phobius"/>
    </source>
</evidence>